<dbReference type="EMBL" id="SUNJ01000586">
    <property type="protein sequence ID" value="TPP67517.1"/>
    <property type="molecule type" value="Genomic_DNA"/>
</dbReference>
<dbReference type="InterPro" id="IPR036412">
    <property type="entry name" value="HAD-like_sf"/>
</dbReference>
<organism evidence="4 5">
    <name type="scientific">Fasciola gigantica</name>
    <name type="common">Giant liver fluke</name>
    <dbReference type="NCBI Taxonomy" id="46835"/>
    <lineage>
        <taxon>Eukaryota</taxon>
        <taxon>Metazoa</taxon>
        <taxon>Spiralia</taxon>
        <taxon>Lophotrochozoa</taxon>
        <taxon>Platyhelminthes</taxon>
        <taxon>Trematoda</taxon>
        <taxon>Digenea</taxon>
        <taxon>Plagiorchiida</taxon>
        <taxon>Echinostomata</taxon>
        <taxon>Echinostomatoidea</taxon>
        <taxon>Fasciolidae</taxon>
        <taxon>Fasciola</taxon>
    </lineage>
</organism>
<name>A0A504ZA24_FASGI</name>
<keyword evidence="2" id="KW-0378">Hydrolase</keyword>
<proteinExistence type="predicted"/>
<evidence type="ECO:0000313" key="4">
    <source>
        <dbReference type="EMBL" id="TPP67517.1"/>
    </source>
</evidence>
<evidence type="ECO:0000256" key="3">
    <source>
        <dbReference type="ARBA" id="ARBA00022842"/>
    </source>
</evidence>
<dbReference type="GO" id="GO:0046872">
    <property type="term" value="F:metal ion binding"/>
    <property type="evidence" value="ECO:0007669"/>
    <property type="project" value="UniProtKB-KW"/>
</dbReference>
<protein>
    <submittedName>
        <fullName evidence="4">Uncharacterized protein</fullName>
    </submittedName>
</protein>
<dbReference type="STRING" id="46835.A0A504ZA24"/>
<evidence type="ECO:0000313" key="5">
    <source>
        <dbReference type="Proteomes" id="UP000316759"/>
    </source>
</evidence>
<dbReference type="OrthoDB" id="409330at2759"/>
<dbReference type="PANTHER" id="PTHR12103">
    <property type="entry name" value="5'-NUCLEOTIDASE DOMAIN-CONTAINING"/>
    <property type="match status" value="1"/>
</dbReference>
<accession>A0A504ZA24</accession>
<dbReference type="AlphaFoldDB" id="A0A504ZA24"/>
<dbReference type="GO" id="GO:0008253">
    <property type="term" value="F:5'-nucleotidase activity"/>
    <property type="evidence" value="ECO:0007669"/>
    <property type="project" value="TreeGrafter"/>
</dbReference>
<evidence type="ECO:0000256" key="2">
    <source>
        <dbReference type="ARBA" id="ARBA00022801"/>
    </source>
</evidence>
<dbReference type="SUPFAM" id="SSF56784">
    <property type="entry name" value="HAD-like"/>
    <property type="match status" value="1"/>
</dbReference>
<gene>
    <name evidence="4" type="ORF">FGIG_04721</name>
</gene>
<keyword evidence="5" id="KW-1185">Reference proteome</keyword>
<dbReference type="Pfam" id="PF05761">
    <property type="entry name" value="5_nucleotid"/>
    <property type="match status" value="1"/>
</dbReference>
<keyword evidence="3" id="KW-0460">Magnesium</keyword>
<reference evidence="4 5" key="1">
    <citation type="submission" date="2019-04" db="EMBL/GenBank/DDBJ databases">
        <title>Annotation for the trematode Fasciola gigantica.</title>
        <authorList>
            <person name="Choi Y.-J."/>
        </authorList>
    </citation>
    <scope>NUCLEOTIDE SEQUENCE [LARGE SCALE GENOMIC DNA]</scope>
    <source>
        <strain evidence="4">Uganda_cow_1</strain>
    </source>
</reference>
<sequence length="127" mass="14581">MGCPMEVDAYHNIQIDAVNLGLTPVSREDVFKVYNGTYVLSLTLKHRPSSSSSWMFQSTDFFMLPEFYLLSCVIDFFERQRIDHQPIHVFHDITSSVARVNKFGPLGLNIEGNPGKYIYKDPNLSKF</sequence>
<dbReference type="PANTHER" id="PTHR12103:SF12">
    <property type="entry name" value="FI20020P1"/>
    <property type="match status" value="1"/>
</dbReference>
<comment type="caution">
    <text evidence="4">The sequence shown here is derived from an EMBL/GenBank/DDBJ whole genome shotgun (WGS) entry which is preliminary data.</text>
</comment>
<dbReference type="InterPro" id="IPR008380">
    <property type="entry name" value="HAD-SF_hydro_IG_5-nucl"/>
</dbReference>
<evidence type="ECO:0000256" key="1">
    <source>
        <dbReference type="ARBA" id="ARBA00022723"/>
    </source>
</evidence>
<dbReference type="Proteomes" id="UP000316759">
    <property type="component" value="Unassembled WGS sequence"/>
</dbReference>
<keyword evidence="1" id="KW-0479">Metal-binding</keyword>